<reference evidence="1" key="1">
    <citation type="journal article" date="2015" name="Nature">
        <title>Complex archaea that bridge the gap between prokaryotes and eukaryotes.</title>
        <authorList>
            <person name="Spang A."/>
            <person name="Saw J.H."/>
            <person name="Jorgensen S.L."/>
            <person name="Zaremba-Niedzwiedzka K."/>
            <person name="Martijn J."/>
            <person name="Lind A.E."/>
            <person name="van Eijk R."/>
            <person name="Schleper C."/>
            <person name="Guy L."/>
            <person name="Ettema T.J."/>
        </authorList>
    </citation>
    <scope>NUCLEOTIDE SEQUENCE</scope>
</reference>
<name>A0A0F9BJ91_9ZZZZ</name>
<feature type="non-terminal residue" evidence="1">
    <location>
        <position position="1"/>
    </location>
</feature>
<gene>
    <name evidence="1" type="ORF">LCGC14_2440530</name>
</gene>
<evidence type="ECO:0000313" key="1">
    <source>
        <dbReference type="EMBL" id="KKL21930.1"/>
    </source>
</evidence>
<protein>
    <submittedName>
        <fullName evidence="1">Uncharacterized protein</fullName>
    </submittedName>
</protein>
<sequence>PISQLGKKKGERVEYNTNVKPGMPWGVRIMPDFFIVPFGVRTLEDCPWVDHVIIKSLADVKNDPKYKNTRELEGTHTEMVTKDNNAEFYKEMGKDNDLVEIHEIRDFKRKEIKSLVPGYDEWIRPPQEDIMQVEGLPYVDFTFNEDTEYYWGASDVQIIEPQQLEVNEARTQAMLHRRIALVKFLIEENGLIYTFPE</sequence>
<comment type="caution">
    <text evidence="1">The sequence shown here is derived from an EMBL/GenBank/DDBJ whole genome shotgun (WGS) entry which is preliminary data.</text>
</comment>
<accession>A0A0F9BJ91</accession>
<dbReference type="EMBL" id="LAZR01037543">
    <property type="protein sequence ID" value="KKL21930.1"/>
    <property type="molecule type" value="Genomic_DNA"/>
</dbReference>
<dbReference type="AlphaFoldDB" id="A0A0F9BJ91"/>
<proteinExistence type="predicted"/>
<organism evidence="1">
    <name type="scientific">marine sediment metagenome</name>
    <dbReference type="NCBI Taxonomy" id="412755"/>
    <lineage>
        <taxon>unclassified sequences</taxon>
        <taxon>metagenomes</taxon>
        <taxon>ecological metagenomes</taxon>
    </lineage>
</organism>